<proteinExistence type="predicted"/>
<dbReference type="AlphaFoldDB" id="A0A699YDU3"/>
<dbReference type="SUPFAM" id="SSF56672">
    <property type="entry name" value="DNA/RNA polymerases"/>
    <property type="match status" value="1"/>
</dbReference>
<comment type="caution">
    <text evidence="1">The sequence shown here is derived from an EMBL/GenBank/DDBJ whole genome shotgun (WGS) entry which is preliminary data.</text>
</comment>
<name>A0A699YDU3_HAELA</name>
<accession>A0A699YDU3</accession>
<sequence length="118" mass="13008">MFARVGCARWFSKLDMRSGFLQIPVHPDDQLKTAFWARNRLYCYTRMPFGLKMPALSTNGSWTQPSPAPACPIAAWPSSIVLKIANGMSKDASISSKQGKADTRHQYGAGLQMPMAVS</sequence>
<dbReference type="PANTHER" id="PTHR24559:SF444">
    <property type="entry name" value="REVERSE TRANSCRIPTASE DOMAIN-CONTAINING PROTEIN"/>
    <property type="match status" value="1"/>
</dbReference>
<dbReference type="EMBL" id="BLLF01000153">
    <property type="protein sequence ID" value="GFH08320.1"/>
    <property type="molecule type" value="Genomic_DNA"/>
</dbReference>
<organism evidence="1 2">
    <name type="scientific">Haematococcus lacustris</name>
    <name type="common">Green alga</name>
    <name type="synonym">Haematococcus pluvialis</name>
    <dbReference type="NCBI Taxonomy" id="44745"/>
    <lineage>
        <taxon>Eukaryota</taxon>
        <taxon>Viridiplantae</taxon>
        <taxon>Chlorophyta</taxon>
        <taxon>core chlorophytes</taxon>
        <taxon>Chlorophyceae</taxon>
        <taxon>CS clade</taxon>
        <taxon>Chlamydomonadales</taxon>
        <taxon>Haematococcaceae</taxon>
        <taxon>Haematococcus</taxon>
    </lineage>
</organism>
<protein>
    <recommendedName>
        <fullName evidence="3">Reverse transcriptase domain-containing protein</fullName>
    </recommendedName>
</protein>
<dbReference type="InterPro" id="IPR053134">
    <property type="entry name" value="RNA-dir_DNA_polymerase"/>
</dbReference>
<dbReference type="PANTHER" id="PTHR24559">
    <property type="entry name" value="TRANSPOSON TY3-I GAG-POL POLYPROTEIN"/>
    <property type="match status" value="1"/>
</dbReference>
<evidence type="ECO:0000313" key="1">
    <source>
        <dbReference type="EMBL" id="GFH08320.1"/>
    </source>
</evidence>
<dbReference type="InterPro" id="IPR043502">
    <property type="entry name" value="DNA/RNA_pol_sf"/>
</dbReference>
<keyword evidence="2" id="KW-1185">Reference proteome</keyword>
<dbReference type="Proteomes" id="UP000485058">
    <property type="component" value="Unassembled WGS sequence"/>
</dbReference>
<evidence type="ECO:0000313" key="2">
    <source>
        <dbReference type="Proteomes" id="UP000485058"/>
    </source>
</evidence>
<evidence type="ECO:0008006" key="3">
    <source>
        <dbReference type="Google" id="ProtNLM"/>
    </source>
</evidence>
<dbReference type="Gene3D" id="3.10.10.10">
    <property type="entry name" value="HIV Type 1 Reverse Transcriptase, subunit A, domain 1"/>
    <property type="match status" value="1"/>
</dbReference>
<reference evidence="1 2" key="1">
    <citation type="submission" date="2020-02" db="EMBL/GenBank/DDBJ databases">
        <title>Draft genome sequence of Haematococcus lacustris strain NIES-144.</title>
        <authorList>
            <person name="Morimoto D."/>
            <person name="Nakagawa S."/>
            <person name="Yoshida T."/>
            <person name="Sawayama S."/>
        </authorList>
    </citation>
    <scope>NUCLEOTIDE SEQUENCE [LARGE SCALE GENOMIC DNA]</scope>
    <source>
        <strain evidence="1 2">NIES-144</strain>
    </source>
</reference>
<gene>
    <name evidence="1" type="ORF">HaLaN_03264</name>
</gene>